<accession>A0A2S1FIJ0</accession>
<dbReference type="EMBL" id="MG869623">
    <property type="protein sequence ID" value="AWD72310.1"/>
    <property type="molecule type" value="Genomic_DNA"/>
</dbReference>
<proteinExistence type="predicted"/>
<dbReference type="AlphaFoldDB" id="A0A2S1FIJ0"/>
<protein>
    <submittedName>
        <fullName evidence="1">Uncharacterized protein</fullName>
    </submittedName>
</protein>
<name>A0A2S1FIJ0_9BURK</name>
<geneLocation type="plasmid" evidence="1">
    <name>pW10NP1</name>
</geneLocation>
<gene>
    <name evidence="1" type="ORF">pW10NP1_p003</name>
</gene>
<organism evidence="1">
    <name type="scientific">Polaromonas sp. W10N</name>
    <dbReference type="NCBI Taxonomy" id="1840301"/>
    <lineage>
        <taxon>Bacteria</taxon>
        <taxon>Pseudomonadati</taxon>
        <taxon>Pseudomonadota</taxon>
        <taxon>Betaproteobacteria</taxon>
        <taxon>Burkholderiales</taxon>
        <taxon>Comamonadaceae</taxon>
        <taxon>Polaromonas</taxon>
    </lineage>
</organism>
<keyword evidence="1" id="KW-0614">Plasmid</keyword>
<sequence>MDRILQRITAMSDEEFKQKITQYRDDEVAVALRHIQDTVAQQGPLLSFSFGEFFEIMNIKSHLHVLPEEFEDYVIAGCAANDERFALAA</sequence>
<evidence type="ECO:0000313" key="1">
    <source>
        <dbReference type="EMBL" id="AWD72310.1"/>
    </source>
</evidence>
<reference evidence="1" key="1">
    <citation type="submission" date="2018-01" db="EMBL/GenBank/DDBJ databases">
        <title>Plasmids of psychrophilic Polaromonas spp. isolated from Arctic and Antarctic glaciers.</title>
        <authorList>
            <person name="Dziewit L."/>
            <person name="Ciok A."/>
        </authorList>
    </citation>
    <scope>NUCLEOTIDE SEQUENCE</scope>
    <source>
        <plasmid evidence="1">pW10NP1</plasmid>
    </source>
</reference>